<evidence type="ECO:0000313" key="2">
    <source>
        <dbReference type="EMBL" id="ORW69571.1"/>
    </source>
</evidence>
<organism evidence="2 3">
    <name type="scientific">Mycobacterium saskatchewanense</name>
    <dbReference type="NCBI Taxonomy" id="220927"/>
    <lineage>
        <taxon>Bacteria</taxon>
        <taxon>Bacillati</taxon>
        <taxon>Actinomycetota</taxon>
        <taxon>Actinomycetes</taxon>
        <taxon>Mycobacteriales</taxon>
        <taxon>Mycobacteriaceae</taxon>
        <taxon>Mycobacterium</taxon>
        <taxon>Mycobacterium simiae complex</taxon>
    </lineage>
</organism>
<dbReference type="EMBL" id="LQPR01000045">
    <property type="protein sequence ID" value="ORW69571.1"/>
    <property type="molecule type" value="Genomic_DNA"/>
</dbReference>
<accession>A0AAJ3NMJ0</accession>
<comment type="caution">
    <text evidence="2">The sequence shown here is derived from an EMBL/GenBank/DDBJ whole genome shotgun (WGS) entry which is preliminary data.</text>
</comment>
<gene>
    <name evidence="2" type="ORF">AWC23_01400</name>
</gene>
<keyword evidence="3" id="KW-1185">Reference proteome</keyword>
<name>A0AAJ3NMJ0_9MYCO</name>
<dbReference type="Proteomes" id="UP000193387">
    <property type="component" value="Unassembled WGS sequence"/>
</dbReference>
<feature type="compositionally biased region" description="Gly residues" evidence="1">
    <location>
        <begin position="42"/>
        <end position="59"/>
    </location>
</feature>
<dbReference type="AlphaFoldDB" id="A0AAJ3NMJ0"/>
<protein>
    <submittedName>
        <fullName evidence="2">Uncharacterized protein</fullName>
    </submittedName>
</protein>
<evidence type="ECO:0000313" key="3">
    <source>
        <dbReference type="Proteomes" id="UP000193387"/>
    </source>
</evidence>
<reference evidence="2 3" key="1">
    <citation type="submission" date="2016-01" db="EMBL/GenBank/DDBJ databases">
        <title>The new phylogeny of the genus Mycobacterium.</title>
        <authorList>
            <person name="Tarcisio F."/>
            <person name="Conor M."/>
            <person name="Antonella G."/>
            <person name="Elisabetta G."/>
            <person name="Giulia F.S."/>
            <person name="Sara T."/>
            <person name="Anna F."/>
            <person name="Clotilde B."/>
            <person name="Roberto B."/>
            <person name="Veronica D.S."/>
            <person name="Fabio R."/>
            <person name="Monica P."/>
            <person name="Olivier J."/>
            <person name="Enrico T."/>
            <person name="Nicola S."/>
        </authorList>
    </citation>
    <scope>NUCLEOTIDE SEQUENCE [LARGE SCALE GENOMIC DNA]</scope>
    <source>
        <strain evidence="2 3">DSM 44616</strain>
    </source>
</reference>
<evidence type="ECO:0000256" key="1">
    <source>
        <dbReference type="SAM" id="MobiDB-lite"/>
    </source>
</evidence>
<feature type="region of interest" description="Disordered" evidence="1">
    <location>
        <begin position="25"/>
        <end position="68"/>
    </location>
</feature>
<proteinExistence type="predicted"/>
<sequence>MPGAAAPCLGMSGCDQSTIHTPLFQNPQPFVPGFHTGWAHGAHGGGGGGGGAHGGGGPHPAGPALSSQSWQLFQSQLLPQPGFHWSPGHQW</sequence>